<dbReference type="SUPFAM" id="SSF52283">
    <property type="entry name" value="Formate/glycerate dehydrogenase catalytic domain-like"/>
    <property type="match status" value="1"/>
</dbReference>
<dbReference type="InterPro" id="IPR045626">
    <property type="entry name" value="PGDH_ASB_dom"/>
</dbReference>
<evidence type="ECO:0000256" key="5">
    <source>
        <dbReference type="ARBA" id="ARBA00023002"/>
    </source>
</evidence>
<dbReference type="GO" id="GO:0006564">
    <property type="term" value="P:L-serine biosynthetic process"/>
    <property type="evidence" value="ECO:0007669"/>
    <property type="project" value="UniProtKB-UniRule"/>
</dbReference>
<dbReference type="InterPro" id="IPR006140">
    <property type="entry name" value="D-isomer_DH_NAD-bd"/>
</dbReference>
<dbReference type="Pfam" id="PF00389">
    <property type="entry name" value="2-Hacid_dh"/>
    <property type="match status" value="1"/>
</dbReference>
<dbReference type="PANTHER" id="PTHR42938">
    <property type="entry name" value="FORMATE DEHYDROGENASE 1"/>
    <property type="match status" value="1"/>
</dbReference>
<dbReference type="InterPro" id="IPR006139">
    <property type="entry name" value="D-isomer_2_OHA_DH_cat_dom"/>
</dbReference>
<dbReference type="Gene3D" id="3.30.70.260">
    <property type="match status" value="1"/>
</dbReference>
<dbReference type="UniPathway" id="UPA00135">
    <property type="reaction ID" value="UER00196"/>
</dbReference>
<evidence type="ECO:0000259" key="10">
    <source>
        <dbReference type="PROSITE" id="PS51671"/>
    </source>
</evidence>
<dbReference type="InterPro" id="IPR029009">
    <property type="entry name" value="ASB_dom_sf"/>
</dbReference>
<dbReference type="InterPro" id="IPR045865">
    <property type="entry name" value="ACT-like_dom_sf"/>
</dbReference>
<dbReference type="PROSITE" id="PS00065">
    <property type="entry name" value="D_2_HYDROXYACID_DH_1"/>
    <property type="match status" value="1"/>
</dbReference>
<dbReference type="GO" id="GO:0004617">
    <property type="term" value="F:phosphoglycerate dehydrogenase activity"/>
    <property type="evidence" value="ECO:0007669"/>
    <property type="project" value="UniProtKB-UniRule"/>
</dbReference>
<evidence type="ECO:0000256" key="9">
    <source>
        <dbReference type="RuleBase" id="RU363003"/>
    </source>
</evidence>
<dbReference type="Proteomes" id="UP000462152">
    <property type="component" value="Unassembled WGS sequence"/>
</dbReference>
<dbReference type="GO" id="GO:0051287">
    <property type="term" value="F:NAD binding"/>
    <property type="evidence" value="ECO:0007669"/>
    <property type="project" value="UniProtKB-UniRule"/>
</dbReference>
<accession>A0A7K1LG01</accession>
<keyword evidence="12" id="KW-1185">Reference proteome</keyword>
<keyword evidence="9" id="KW-0028">Amino-acid biosynthesis</keyword>
<dbReference type="EC" id="1.1.1.95" evidence="9"/>
<evidence type="ECO:0000256" key="7">
    <source>
        <dbReference type="ARBA" id="ARBA00048126"/>
    </source>
</evidence>
<dbReference type="SUPFAM" id="SSF51735">
    <property type="entry name" value="NAD(P)-binding Rossmann-fold domains"/>
    <property type="match status" value="1"/>
</dbReference>
<keyword evidence="6 9" id="KW-0520">NAD</keyword>
<comment type="catalytic activity">
    <reaction evidence="7">
        <text>(R)-2-hydroxyglutarate + NAD(+) = 2-oxoglutarate + NADH + H(+)</text>
        <dbReference type="Rhea" id="RHEA:49612"/>
        <dbReference type="ChEBI" id="CHEBI:15378"/>
        <dbReference type="ChEBI" id="CHEBI:15801"/>
        <dbReference type="ChEBI" id="CHEBI:16810"/>
        <dbReference type="ChEBI" id="CHEBI:57540"/>
        <dbReference type="ChEBI" id="CHEBI:57945"/>
        <dbReference type="EC" id="1.1.1.399"/>
    </reaction>
</comment>
<name>A0A7K1LG01_9MICC</name>
<dbReference type="NCBIfam" id="TIGR01327">
    <property type="entry name" value="PGDH"/>
    <property type="match status" value="1"/>
</dbReference>
<dbReference type="AlphaFoldDB" id="A0A7K1LG01"/>
<evidence type="ECO:0000256" key="3">
    <source>
        <dbReference type="ARBA" id="ARBA00005854"/>
    </source>
</evidence>
<proteinExistence type="inferred from homology"/>
<dbReference type="PROSITE" id="PS00671">
    <property type="entry name" value="D_2_HYDROXYACID_DH_3"/>
    <property type="match status" value="1"/>
</dbReference>
<dbReference type="InterPro" id="IPR029753">
    <property type="entry name" value="D-isomer_DH_CS"/>
</dbReference>
<keyword evidence="5 9" id="KW-0560">Oxidoreductase</keyword>
<comment type="caution">
    <text evidence="11">The sequence shown here is derived from an EMBL/GenBank/DDBJ whole genome shotgun (WGS) entry which is preliminary data.</text>
</comment>
<protein>
    <recommendedName>
        <fullName evidence="4 9">D-3-phosphoglycerate dehydrogenase</fullName>
        <ecNumber evidence="9">1.1.1.95</ecNumber>
    </recommendedName>
</protein>
<dbReference type="EMBL" id="WOGT01000001">
    <property type="protein sequence ID" value="MUN54119.1"/>
    <property type="molecule type" value="Genomic_DNA"/>
</dbReference>
<dbReference type="Pfam" id="PF02826">
    <property type="entry name" value="2-Hacid_dh_C"/>
    <property type="match status" value="1"/>
</dbReference>
<dbReference type="RefSeq" id="WP_129314200.1">
    <property type="nucleotide sequence ID" value="NZ_CP197643.1"/>
</dbReference>
<dbReference type="InterPro" id="IPR002912">
    <property type="entry name" value="ACT_dom"/>
</dbReference>
<feature type="domain" description="ACT" evidence="10">
    <location>
        <begin position="457"/>
        <end position="534"/>
    </location>
</feature>
<dbReference type="CDD" id="cd12173">
    <property type="entry name" value="PGDH_4"/>
    <property type="match status" value="1"/>
</dbReference>
<comment type="pathway">
    <text evidence="2 9">Amino-acid biosynthesis; L-serine biosynthesis; L-serine from 3-phospho-D-glycerate: step 1/3.</text>
</comment>
<dbReference type="FunFam" id="3.40.50.720:FF:000021">
    <property type="entry name" value="D-3-phosphoglycerate dehydrogenase"/>
    <property type="match status" value="1"/>
</dbReference>
<dbReference type="PROSITE" id="PS00670">
    <property type="entry name" value="D_2_HYDROXYACID_DH_2"/>
    <property type="match status" value="1"/>
</dbReference>
<comment type="similarity">
    <text evidence="3 9">Belongs to the D-isomer specific 2-hydroxyacid dehydrogenase family.</text>
</comment>
<dbReference type="Gene3D" id="3.30.1330.90">
    <property type="entry name" value="D-3-phosphoglycerate dehydrogenase, domain 3"/>
    <property type="match status" value="1"/>
</dbReference>
<sequence length="534" mass="55823">MTQTPVVLLAEELSPATIDALGEGFEIRTTDGSDRQALLRDIADVDAIMIRSATKLDAEAFAAARRLKVVARAGVGLDNVDIPAATAAGVMVVNAPTSNIISAAELTVGHILGLSRNIAAADASMREGQWKRSQYTGIELFEKKVGIIGLGRIGGLVAERLRAFGTEILAYDPFVTSARAASLGAQMVELETLFRESDIITIHMPKTAETTGMVDAAAFELMKPSAFVVNVARGGLVDEEDLAEALKTGKIGGAAIDVYVSEPPQGVEFVGMDNVVTTPHLGASTAEAQEKAGISVAKSVKLALEGELVPDAVNVAGGPIDADVRPGIALAEKLGRVLTALTHDSPLTSVEVKVAGEIASKDVSSLKLAALKGVFTDVVSEKVSYVNAPMIAEQREIETTLVTTSEVEGFRNETTLSAILADGTRIAVSGTVTGPKLVEKLTGVNGFDFEVGLTDHMMILDYRDRPGVIASMGTLLGTASINIAGMQVSRGEGQDKDQRALSVLALDSPASPEMVASIKSTIEADRTAFVSLVD</sequence>
<comment type="function">
    <text evidence="1">Catalyzes the reversible oxidation of 3-phospho-D-glycerate to 3-phosphonooxypyruvate, the first step of the phosphorylated L-serine biosynthesis pathway. Also catalyzes the reversible oxidation of 2-hydroxyglutarate to 2-oxoglutarate.</text>
</comment>
<dbReference type="SUPFAM" id="SSF143548">
    <property type="entry name" value="Serine metabolism enzymes domain"/>
    <property type="match status" value="1"/>
</dbReference>
<dbReference type="PANTHER" id="PTHR42938:SF47">
    <property type="entry name" value="HYDROXYPYRUVATE REDUCTASE"/>
    <property type="match status" value="1"/>
</dbReference>
<evidence type="ECO:0000256" key="1">
    <source>
        <dbReference type="ARBA" id="ARBA00003800"/>
    </source>
</evidence>
<dbReference type="PROSITE" id="PS51671">
    <property type="entry name" value="ACT"/>
    <property type="match status" value="1"/>
</dbReference>
<dbReference type="InterPro" id="IPR036291">
    <property type="entry name" value="NAD(P)-bd_dom_sf"/>
</dbReference>
<evidence type="ECO:0000313" key="11">
    <source>
        <dbReference type="EMBL" id="MUN54119.1"/>
    </source>
</evidence>
<comment type="catalytic activity">
    <reaction evidence="8 9">
        <text>(2R)-3-phosphoglycerate + NAD(+) = 3-phosphooxypyruvate + NADH + H(+)</text>
        <dbReference type="Rhea" id="RHEA:12641"/>
        <dbReference type="ChEBI" id="CHEBI:15378"/>
        <dbReference type="ChEBI" id="CHEBI:18110"/>
        <dbReference type="ChEBI" id="CHEBI:57540"/>
        <dbReference type="ChEBI" id="CHEBI:57945"/>
        <dbReference type="ChEBI" id="CHEBI:58272"/>
        <dbReference type="EC" id="1.1.1.95"/>
    </reaction>
</comment>
<keyword evidence="9" id="KW-0718">Serine biosynthesis</keyword>
<organism evidence="11 12">
    <name type="scientific">Rothia koreensis</name>
    <dbReference type="NCBI Taxonomy" id="592378"/>
    <lineage>
        <taxon>Bacteria</taxon>
        <taxon>Bacillati</taxon>
        <taxon>Actinomycetota</taxon>
        <taxon>Actinomycetes</taxon>
        <taxon>Micrococcales</taxon>
        <taxon>Micrococcaceae</taxon>
        <taxon>Rothia</taxon>
    </lineage>
</organism>
<dbReference type="OrthoDB" id="9793626at2"/>
<dbReference type="Pfam" id="PF19304">
    <property type="entry name" value="PGDH_inter"/>
    <property type="match status" value="1"/>
</dbReference>
<evidence type="ECO:0000313" key="12">
    <source>
        <dbReference type="Proteomes" id="UP000462152"/>
    </source>
</evidence>
<evidence type="ECO:0000256" key="6">
    <source>
        <dbReference type="ARBA" id="ARBA00023027"/>
    </source>
</evidence>
<evidence type="ECO:0000256" key="4">
    <source>
        <dbReference type="ARBA" id="ARBA00021582"/>
    </source>
</evidence>
<dbReference type="SUPFAM" id="SSF55021">
    <property type="entry name" value="ACT-like"/>
    <property type="match status" value="1"/>
</dbReference>
<dbReference type="InterPro" id="IPR006236">
    <property type="entry name" value="PGDH"/>
</dbReference>
<dbReference type="Gene3D" id="3.40.50.720">
    <property type="entry name" value="NAD(P)-binding Rossmann-like Domain"/>
    <property type="match status" value="2"/>
</dbReference>
<evidence type="ECO:0000256" key="2">
    <source>
        <dbReference type="ARBA" id="ARBA00005216"/>
    </source>
</evidence>
<dbReference type="CDD" id="cd04902">
    <property type="entry name" value="ACT_3PGDH-xct"/>
    <property type="match status" value="1"/>
</dbReference>
<gene>
    <name evidence="11" type="ORF">GMA10_02590</name>
</gene>
<reference evidence="11 12" key="1">
    <citation type="submission" date="2019-12" db="EMBL/GenBank/DDBJ databases">
        <authorList>
            <person name="Li J."/>
            <person name="Shi Y."/>
            <person name="Xu G."/>
            <person name="Xiao D."/>
            <person name="Ran X."/>
        </authorList>
    </citation>
    <scope>NUCLEOTIDE SEQUENCE [LARGE SCALE GENOMIC DNA]</scope>
    <source>
        <strain evidence="11 12">JCM 15915</strain>
    </source>
</reference>
<evidence type="ECO:0000256" key="8">
    <source>
        <dbReference type="ARBA" id="ARBA00048731"/>
    </source>
</evidence>
<dbReference type="InterPro" id="IPR029752">
    <property type="entry name" value="D-isomer_DH_CS1"/>
</dbReference>